<dbReference type="KEGG" id="amx:AM2010_41"/>
<evidence type="ECO:0000313" key="1">
    <source>
        <dbReference type="EMBL" id="AKM06134.1"/>
    </source>
</evidence>
<gene>
    <name evidence="1" type="ORF">AM2010_41</name>
</gene>
<proteinExistence type="predicted"/>
<dbReference type="RefSeq" id="WP_420834979.1">
    <property type="nucleotide sequence ID" value="NZ_CP011805.1"/>
</dbReference>
<organism evidence="1 2">
    <name type="scientific">Pelagerythrobacter marensis</name>
    <dbReference type="NCBI Taxonomy" id="543877"/>
    <lineage>
        <taxon>Bacteria</taxon>
        <taxon>Pseudomonadati</taxon>
        <taxon>Pseudomonadota</taxon>
        <taxon>Alphaproteobacteria</taxon>
        <taxon>Sphingomonadales</taxon>
        <taxon>Erythrobacteraceae</taxon>
        <taxon>Pelagerythrobacter</taxon>
    </lineage>
</organism>
<protein>
    <submittedName>
        <fullName evidence="1">Uncharacterized protein</fullName>
    </submittedName>
</protein>
<accession>A0A0G3X6B3</accession>
<name>A0A0G3X6B3_9SPHN</name>
<dbReference type="Proteomes" id="UP000037643">
    <property type="component" value="Chromosome"/>
</dbReference>
<dbReference type="STRING" id="543877.AM2010_41"/>
<dbReference type="AlphaFoldDB" id="A0A0G3X6B3"/>
<dbReference type="PATRIC" id="fig|543877.4.peg.42"/>
<keyword evidence="2" id="KW-1185">Reference proteome</keyword>
<sequence length="44" mass="4805">MQDVHVSFRASSAVVAELARRAEKAGCSVSEYLRAVVREKVGLQ</sequence>
<dbReference type="InterPro" id="IPR053842">
    <property type="entry name" value="NikA-like"/>
</dbReference>
<dbReference type="Pfam" id="PF21983">
    <property type="entry name" value="NikA-like"/>
    <property type="match status" value="1"/>
</dbReference>
<dbReference type="EMBL" id="CP011805">
    <property type="protein sequence ID" value="AKM06134.1"/>
    <property type="molecule type" value="Genomic_DNA"/>
</dbReference>
<evidence type="ECO:0000313" key="2">
    <source>
        <dbReference type="Proteomes" id="UP000037643"/>
    </source>
</evidence>
<reference evidence="1 2" key="1">
    <citation type="submission" date="2015-06" db="EMBL/GenBank/DDBJ databases">
        <authorList>
            <person name="Kim K.M."/>
        </authorList>
    </citation>
    <scope>NUCLEOTIDE SEQUENCE [LARGE SCALE GENOMIC DNA]</scope>
    <source>
        <strain evidence="1 2">KCTC 22370</strain>
    </source>
</reference>